<evidence type="ECO:0000256" key="1">
    <source>
        <dbReference type="PIRSR" id="PIRSR600101-2"/>
    </source>
</evidence>
<evidence type="ECO:0000256" key="2">
    <source>
        <dbReference type="SAM" id="MobiDB-lite"/>
    </source>
</evidence>
<dbReference type="InterPro" id="IPR000101">
    <property type="entry name" value="GGT_peptidase"/>
</dbReference>
<dbReference type="Gene3D" id="3.60.20.40">
    <property type="match status" value="1"/>
</dbReference>
<dbReference type="GO" id="GO:0005886">
    <property type="term" value="C:plasma membrane"/>
    <property type="evidence" value="ECO:0007669"/>
    <property type="project" value="TreeGrafter"/>
</dbReference>
<keyword evidence="5" id="KW-1185">Reference proteome</keyword>
<gene>
    <name evidence="4" type="primary">GGT1</name>
    <name evidence="4" type="ORF">DERF_009527</name>
</gene>
<accession>A0A922L2M6</accession>
<proteinExistence type="predicted"/>
<feature type="compositionally biased region" description="Polar residues" evidence="2">
    <location>
        <begin position="87"/>
        <end position="104"/>
    </location>
</feature>
<evidence type="ECO:0000313" key="5">
    <source>
        <dbReference type="Proteomes" id="UP000790347"/>
    </source>
</evidence>
<evidence type="ECO:0000256" key="3">
    <source>
        <dbReference type="SAM" id="Phobius"/>
    </source>
</evidence>
<comment type="caution">
    <text evidence="4">The sequence shown here is derived from an EMBL/GenBank/DDBJ whole genome shotgun (WGS) entry which is preliminary data.</text>
</comment>
<feature type="binding site" evidence="1">
    <location>
        <position position="633"/>
    </location>
    <ligand>
        <name>L-glutamate</name>
        <dbReference type="ChEBI" id="CHEBI:29985"/>
    </ligand>
</feature>
<dbReference type="PANTHER" id="PTHR11686:SF9">
    <property type="entry name" value="RE13973P"/>
    <property type="match status" value="1"/>
</dbReference>
<reference evidence="4" key="1">
    <citation type="submission" date="2013-05" db="EMBL/GenBank/DDBJ databases">
        <authorList>
            <person name="Yim A.K.Y."/>
            <person name="Chan T.F."/>
            <person name="Ji K.M."/>
            <person name="Liu X.Y."/>
            <person name="Zhou J.W."/>
            <person name="Li R.Q."/>
            <person name="Yang K.Y."/>
            <person name="Li J."/>
            <person name="Li M."/>
            <person name="Law P.T.W."/>
            <person name="Wu Y.L."/>
            <person name="Cai Z.L."/>
            <person name="Qin H."/>
            <person name="Bao Y."/>
            <person name="Leung R.K.K."/>
            <person name="Ng P.K.S."/>
            <person name="Zou J."/>
            <person name="Zhong X.J."/>
            <person name="Ran P.X."/>
            <person name="Zhong N.S."/>
            <person name="Liu Z.G."/>
            <person name="Tsui S.K.W."/>
        </authorList>
    </citation>
    <scope>NUCLEOTIDE SEQUENCE</scope>
    <source>
        <strain evidence="4">Derf</strain>
        <tissue evidence="4">Whole organism</tissue>
    </source>
</reference>
<keyword evidence="3" id="KW-1133">Transmembrane helix</keyword>
<dbReference type="GO" id="GO:0006751">
    <property type="term" value="P:glutathione catabolic process"/>
    <property type="evidence" value="ECO:0007669"/>
    <property type="project" value="InterPro"/>
</dbReference>
<dbReference type="EMBL" id="ASGP02000004">
    <property type="protein sequence ID" value="KAH9511041.1"/>
    <property type="molecule type" value="Genomic_DNA"/>
</dbReference>
<sequence>MSETKPLLQDNDNDDDNDSGQQQQQQELQDLRPSTSLSFNNNNNNKIRHRNTVEKQSQKMAEITEPSSSSSSSSSTTIGSPQTSSSLVTNNPNSGTNTRYGTLQSTVASTSSGFKRTMLIDTRYPRTYFTRKQFFIAAISMLLFIAAVSVTLIFGLPRLKAKRDEYFAARFYESPLPEVLHSKFAVLVSGNEYPSCADAGREMLLNRNGSAMDAALASLFCLTMASPHLVGLDSGFRGLVHSDQKTYTFDVIERNFPLQQYNSTTKASLSYPVLPLAAELLWKNFGRVSWSTILMPSIWLAENGAPISEHLAQEIRANQNKLLNDFKVIRDRFIRFTNSTERLLNDGEMYKNPSLAKIFRSISANGSMALFQENYVDEIYEVLNETISIHELRSFLTKAELITIDEPFIFSLFESKLNLMTGTLKNSNEAITLAFMMKILEKLTYSEIDSGLNYVCNNPNDDDDDRIRSLKEGALEFQYLLDTIQFGATALAKLRARQSNESYLLNMSYIDHIAKQIVESAAKKINQRNLDYFDIKESLIEEELIPSEKLKGHNLHITVYDGRSGDVVTLTTSKRRSMFEGKHKFVSNLTGMVYDIFTDNDEIKVHSQVSWPILIQDVQRQGLIHMIIGSVGGRGSLQSLSAIVQVLNKILLNCQTLKSSIDESRIFYHPPNTFFYESNFPRAYIDLLIRMFDRQNLWSTDDKRINSSQQLDDNDGDNDSLLTEKTFKRLWSESGVYAMMMMMTQHDGINVTKSTENSIQQQKQQQSNKLRSMIDYRLDGYISGQ</sequence>
<dbReference type="GO" id="GO:0036374">
    <property type="term" value="F:glutathione hydrolase activity"/>
    <property type="evidence" value="ECO:0007669"/>
    <property type="project" value="InterPro"/>
</dbReference>
<keyword evidence="3" id="KW-0812">Transmembrane</keyword>
<dbReference type="PRINTS" id="PR01210">
    <property type="entry name" value="GGTRANSPTASE"/>
</dbReference>
<organism evidence="4 5">
    <name type="scientific">Dermatophagoides farinae</name>
    <name type="common">American house dust mite</name>
    <dbReference type="NCBI Taxonomy" id="6954"/>
    <lineage>
        <taxon>Eukaryota</taxon>
        <taxon>Metazoa</taxon>
        <taxon>Ecdysozoa</taxon>
        <taxon>Arthropoda</taxon>
        <taxon>Chelicerata</taxon>
        <taxon>Arachnida</taxon>
        <taxon>Acari</taxon>
        <taxon>Acariformes</taxon>
        <taxon>Sarcoptiformes</taxon>
        <taxon>Astigmata</taxon>
        <taxon>Psoroptidia</taxon>
        <taxon>Analgoidea</taxon>
        <taxon>Pyroglyphidae</taxon>
        <taxon>Dermatophagoidinae</taxon>
        <taxon>Dermatophagoides</taxon>
    </lineage>
</organism>
<protein>
    <submittedName>
        <fullName evidence="4">Gamma-glutamyltranspeptidase 1</fullName>
    </submittedName>
</protein>
<dbReference type="Pfam" id="PF01019">
    <property type="entry name" value="G_glu_transpept"/>
    <property type="match status" value="1"/>
</dbReference>
<reference evidence="4" key="2">
    <citation type="journal article" date="2022" name="Res Sq">
        <title>Comparative Genomics Reveals Insights into the Divergent Evolution of Astigmatic Mites and Household Pest Adaptations.</title>
        <authorList>
            <person name="Xiong Q."/>
            <person name="Wan A.T.-Y."/>
            <person name="Liu X.-Y."/>
            <person name="Fung C.S.-H."/>
            <person name="Xiao X."/>
            <person name="Malainual N."/>
            <person name="Hou J."/>
            <person name="Wang L."/>
            <person name="Wang M."/>
            <person name="Yang K."/>
            <person name="Cui Y."/>
            <person name="Leung E."/>
            <person name="Nong W."/>
            <person name="Shin S.-K."/>
            <person name="Au S."/>
            <person name="Jeong K.Y."/>
            <person name="Chew F.T."/>
            <person name="Hui J."/>
            <person name="Leung T.F."/>
            <person name="Tungtrongchitr A."/>
            <person name="Zhong N."/>
            <person name="Liu Z."/>
            <person name="Tsui S."/>
        </authorList>
    </citation>
    <scope>NUCLEOTIDE SEQUENCE</scope>
    <source>
        <strain evidence="4">Derf</strain>
        <tissue evidence="4">Whole organism</tissue>
    </source>
</reference>
<feature type="compositionally biased region" description="Low complexity" evidence="2">
    <location>
        <begin position="19"/>
        <end position="28"/>
    </location>
</feature>
<dbReference type="InterPro" id="IPR043137">
    <property type="entry name" value="GGT_ssub_C"/>
</dbReference>
<feature type="region of interest" description="Disordered" evidence="2">
    <location>
        <begin position="1"/>
        <end position="104"/>
    </location>
</feature>
<name>A0A922L2M6_DERFA</name>
<feature type="compositionally biased region" description="Low complexity" evidence="2">
    <location>
        <begin position="67"/>
        <end position="86"/>
    </location>
</feature>
<evidence type="ECO:0000313" key="4">
    <source>
        <dbReference type="EMBL" id="KAH9511041.1"/>
    </source>
</evidence>
<dbReference type="SUPFAM" id="SSF56235">
    <property type="entry name" value="N-terminal nucleophile aminohydrolases (Ntn hydrolases)"/>
    <property type="match status" value="1"/>
</dbReference>
<keyword evidence="3" id="KW-0472">Membrane</keyword>
<dbReference type="InterPro" id="IPR029055">
    <property type="entry name" value="Ntn_hydrolases_N"/>
</dbReference>
<dbReference type="Proteomes" id="UP000790347">
    <property type="component" value="Unassembled WGS sequence"/>
</dbReference>
<dbReference type="AlphaFoldDB" id="A0A922L2M6"/>
<dbReference type="PANTHER" id="PTHR11686">
    <property type="entry name" value="GAMMA GLUTAMYL TRANSPEPTIDASE"/>
    <property type="match status" value="1"/>
</dbReference>
<feature type="transmembrane region" description="Helical" evidence="3">
    <location>
        <begin position="134"/>
        <end position="156"/>
    </location>
</feature>